<evidence type="ECO:0000313" key="3">
    <source>
        <dbReference type="EMBL" id="MCJ2188925.1"/>
    </source>
</evidence>
<evidence type="ECO:0000259" key="2">
    <source>
        <dbReference type="SMART" id="SM00867"/>
    </source>
</evidence>
<feature type="domain" description="Lipid/polyisoprenoid-binding YceI-like" evidence="2">
    <location>
        <begin position="26"/>
        <end position="193"/>
    </location>
</feature>
<dbReference type="InterPro" id="IPR007372">
    <property type="entry name" value="Lipid/polyisoprenoid-bd_YceI"/>
</dbReference>
<dbReference type="InterPro" id="IPR036761">
    <property type="entry name" value="TTHA0802/YceI-like_sf"/>
</dbReference>
<name>A0ABT0BVB6_9SPHN</name>
<evidence type="ECO:0000313" key="4">
    <source>
        <dbReference type="Proteomes" id="UP001202281"/>
    </source>
</evidence>
<comment type="caution">
    <text evidence="3">The sequence shown here is derived from an EMBL/GenBank/DDBJ whole genome shotgun (WGS) entry which is preliminary data.</text>
</comment>
<dbReference type="SUPFAM" id="SSF101874">
    <property type="entry name" value="YceI-like"/>
    <property type="match status" value="1"/>
</dbReference>
<protein>
    <submittedName>
        <fullName evidence="3">YceI family protein</fullName>
    </submittedName>
</protein>
<evidence type="ECO:0000256" key="1">
    <source>
        <dbReference type="SAM" id="SignalP"/>
    </source>
</evidence>
<sequence length="195" mass="21068">MRRRTAAAFAILSAALLAAAPPARLHYRIDPAASNVDARVAFLGLSSKTASFPAIVGKLSLPDAAASAPKSAITLDVTLDARKLEAGDTRTLKRLKGEDFFDVEHYPTVHFSGETLRMTAVRTAEVSGQLTVRGVTRPETLHVTFNQPLAENRGSQPIQLTGTMRIDRRAYGMTGLSMVVGRKVNITIKTRMVPL</sequence>
<dbReference type="PANTHER" id="PTHR34406:SF1">
    <property type="entry name" value="PROTEIN YCEI"/>
    <property type="match status" value="1"/>
</dbReference>
<keyword evidence="1" id="KW-0732">Signal</keyword>
<accession>A0ABT0BVB6</accession>
<gene>
    <name evidence="3" type="ORF">MTR66_19165</name>
</gene>
<proteinExistence type="predicted"/>
<organism evidence="3 4">
    <name type="scientific">Novosphingobium beihaiensis</name>
    <dbReference type="NCBI Taxonomy" id="2930389"/>
    <lineage>
        <taxon>Bacteria</taxon>
        <taxon>Pseudomonadati</taxon>
        <taxon>Pseudomonadota</taxon>
        <taxon>Alphaproteobacteria</taxon>
        <taxon>Sphingomonadales</taxon>
        <taxon>Sphingomonadaceae</taxon>
        <taxon>Novosphingobium</taxon>
    </lineage>
</organism>
<dbReference type="EMBL" id="JALHLG010000053">
    <property type="protein sequence ID" value="MCJ2188925.1"/>
    <property type="molecule type" value="Genomic_DNA"/>
</dbReference>
<dbReference type="Pfam" id="PF04264">
    <property type="entry name" value="YceI"/>
    <property type="match status" value="1"/>
</dbReference>
<reference evidence="3 4" key="1">
    <citation type="submission" date="2022-04" db="EMBL/GenBank/DDBJ databases">
        <title>Identification of a novel bacterium isolated from mangrove sediments.</title>
        <authorList>
            <person name="Pan X."/>
        </authorList>
    </citation>
    <scope>NUCLEOTIDE SEQUENCE [LARGE SCALE GENOMIC DNA]</scope>
    <source>
        <strain evidence="3 4">B2638</strain>
    </source>
</reference>
<dbReference type="SMART" id="SM00867">
    <property type="entry name" value="YceI"/>
    <property type="match status" value="1"/>
</dbReference>
<dbReference type="Proteomes" id="UP001202281">
    <property type="component" value="Unassembled WGS sequence"/>
</dbReference>
<dbReference type="PANTHER" id="PTHR34406">
    <property type="entry name" value="PROTEIN YCEI"/>
    <property type="match status" value="1"/>
</dbReference>
<keyword evidence="4" id="KW-1185">Reference proteome</keyword>
<dbReference type="RefSeq" id="WP_243923945.1">
    <property type="nucleotide sequence ID" value="NZ_JALHLG010000053.1"/>
</dbReference>
<feature type="signal peptide" evidence="1">
    <location>
        <begin position="1"/>
        <end position="19"/>
    </location>
</feature>
<dbReference type="Gene3D" id="2.40.128.110">
    <property type="entry name" value="Lipid/polyisoprenoid-binding, YceI-like"/>
    <property type="match status" value="1"/>
</dbReference>
<feature type="chain" id="PRO_5045172196" evidence="1">
    <location>
        <begin position="20"/>
        <end position="195"/>
    </location>
</feature>